<evidence type="ECO:0000256" key="1">
    <source>
        <dbReference type="SAM" id="SignalP"/>
    </source>
</evidence>
<keyword evidence="3" id="KW-1185">Reference proteome</keyword>
<protein>
    <submittedName>
        <fullName evidence="2">DUF4810 domain-containing protein</fullName>
    </submittedName>
</protein>
<dbReference type="EMBL" id="JAYXHS010000002">
    <property type="protein sequence ID" value="MEC5386323.1"/>
    <property type="molecule type" value="Genomic_DNA"/>
</dbReference>
<sequence>MMARTLVSGLLLAGALLAGGCATRTPTIYYWGDYQPQLYAYLKNEGSSHAEQILALQRIIEEAKAANKSVPPGFHAHLGLLQITEGKPELARQALETEKTLFPESAVFMDFLLAKLAGGKS</sequence>
<comment type="caution">
    <text evidence="2">The sequence shown here is derived from an EMBL/GenBank/DDBJ whole genome shotgun (WGS) entry which is preliminary data.</text>
</comment>
<dbReference type="InterPro" id="IPR014508">
    <property type="entry name" value="UCP020555_TPR-like"/>
</dbReference>
<proteinExistence type="predicted"/>
<organism evidence="2 3">
    <name type="scientific">Uliginosibacterium silvisoli</name>
    <dbReference type="NCBI Taxonomy" id="3114758"/>
    <lineage>
        <taxon>Bacteria</taxon>
        <taxon>Pseudomonadati</taxon>
        <taxon>Pseudomonadota</taxon>
        <taxon>Betaproteobacteria</taxon>
        <taxon>Rhodocyclales</taxon>
        <taxon>Zoogloeaceae</taxon>
        <taxon>Uliginosibacterium</taxon>
    </lineage>
</organism>
<dbReference type="Proteomes" id="UP001331561">
    <property type="component" value="Unassembled WGS sequence"/>
</dbReference>
<accession>A0ABU6K5K5</accession>
<feature type="chain" id="PRO_5047220439" evidence="1">
    <location>
        <begin position="19"/>
        <end position="121"/>
    </location>
</feature>
<dbReference type="PIRSF" id="PIRSF020555">
    <property type="entry name" value="UCP020555"/>
    <property type="match status" value="1"/>
</dbReference>
<keyword evidence="1" id="KW-0732">Signal</keyword>
<dbReference type="RefSeq" id="WP_327599292.1">
    <property type="nucleotide sequence ID" value="NZ_JAYXHS010000002.1"/>
</dbReference>
<gene>
    <name evidence="2" type="ORF">VVD49_11355</name>
</gene>
<feature type="signal peptide" evidence="1">
    <location>
        <begin position="1"/>
        <end position="18"/>
    </location>
</feature>
<name>A0ABU6K5K5_9RHOO</name>
<evidence type="ECO:0000313" key="2">
    <source>
        <dbReference type="EMBL" id="MEC5386323.1"/>
    </source>
</evidence>
<dbReference type="Pfam" id="PF16068">
    <property type="entry name" value="DUF4810"/>
    <property type="match status" value="1"/>
</dbReference>
<dbReference type="PROSITE" id="PS51257">
    <property type="entry name" value="PROKAR_LIPOPROTEIN"/>
    <property type="match status" value="1"/>
</dbReference>
<reference evidence="2 3" key="1">
    <citation type="submission" date="2024-01" db="EMBL/GenBank/DDBJ databases">
        <title>Uliginosibacterium soil sp. nov.</title>
        <authorList>
            <person name="Lv Y."/>
        </authorList>
    </citation>
    <scope>NUCLEOTIDE SEQUENCE [LARGE SCALE GENOMIC DNA]</scope>
    <source>
        <strain evidence="2 3">H3</strain>
    </source>
</reference>
<evidence type="ECO:0000313" key="3">
    <source>
        <dbReference type="Proteomes" id="UP001331561"/>
    </source>
</evidence>